<proteinExistence type="predicted"/>
<dbReference type="InterPro" id="IPR032720">
    <property type="entry name" value="Cys_rich_CWC"/>
</dbReference>
<dbReference type="RefSeq" id="WP_261273589.1">
    <property type="nucleotide sequence ID" value="NZ_JAMTCC010000038.1"/>
</dbReference>
<keyword evidence="3" id="KW-1185">Reference proteome</keyword>
<name>A0A9X2WXM7_9GAMM</name>
<dbReference type="Proteomes" id="UP001155604">
    <property type="component" value="Unassembled WGS sequence"/>
</dbReference>
<evidence type="ECO:0000256" key="1">
    <source>
        <dbReference type="SAM" id="MobiDB-lite"/>
    </source>
</evidence>
<gene>
    <name evidence="2" type="ORF">NE536_18370</name>
</gene>
<dbReference type="AlphaFoldDB" id="A0A9X2WXM7"/>
<protein>
    <submittedName>
        <fullName evidence="2">Cysteine-rich CWC family protein</fullName>
    </submittedName>
</protein>
<feature type="region of interest" description="Disordered" evidence="1">
    <location>
        <begin position="89"/>
        <end position="109"/>
    </location>
</feature>
<evidence type="ECO:0000313" key="3">
    <source>
        <dbReference type="Proteomes" id="UP001155604"/>
    </source>
</evidence>
<organism evidence="2 3">
    <name type="scientific">Shewanella septentrionalis</name>
    <dbReference type="NCBI Taxonomy" id="2952223"/>
    <lineage>
        <taxon>Bacteria</taxon>
        <taxon>Pseudomonadati</taxon>
        <taxon>Pseudomonadota</taxon>
        <taxon>Gammaproteobacteria</taxon>
        <taxon>Alteromonadales</taxon>
        <taxon>Shewanellaceae</taxon>
        <taxon>Shewanella</taxon>
    </lineage>
</organism>
<dbReference type="EMBL" id="JAMTCC010000038">
    <property type="protein sequence ID" value="MCT7947316.1"/>
    <property type="molecule type" value="Genomic_DNA"/>
</dbReference>
<sequence length="109" mass="11367">MSQPSEQPKLEAAQICPLCQGANQCAVIVGKGIEDCWCAQQTFPPLAVLQAQASDSLQGAISPILLSADACICQTCLSQLKQSLSQGQIAAQDEKSPSSVSDGLGYEVK</sequence>
<evidence type="ECO:0000313" key="2">
    <source>
        <dbReference type="EMBL" id="MCT7947316.1"/>
    </source>
</evidence>
<dbReference type="Pfam" id="PF14375">
    <property type="entry name" value="Cys_rich_CWC"/>
    <property type="match status" value="1"/>
</dbReference>
<comment type="caution">
    <text evidence="2">The sequence shown here is derived from an EMBL/GenBank/DDBJ whole genome shotgun (WGS) entry which is preliminary data.</text>
</comment>
<reference evidence="2" key="1">
    <citation type="journal article" date="2023" name="Int. J. Syst. Evol. Microbiol.">
        <title>&lt;i&gt;Shewanella septentrionalis&lt;/i&gt; sp. nov. and &lt;i&gt;Shewanella holmiensis&lt;/i&gt; sp. nov., isolated from Baltic Sea water and sediments.</title>
        <authorList>
            <person name="Martin-Rodriguez A.J."/>
            <person name="Thorell K."/>
            <person name="Joffre E."/>
            <person name="Jensie-Markopoulos S."/>
            <person name="Moore E.R.B."/>
            <person name="Sjoling A."/>
        </authorList>
    </citation>
    <scope>NUCLEOTIDE SEQUENCE</scope>
    <source>
        <strain evidence="2">SP1W3</strain>
    </source>
</reference>
<accession>A0A9X2WXM7</accession>